<evidence type="ECO:0000256" key="14">
    <source>
        <dbReference type="ARBA" id="ARBA00041667"/>
    </source>
</evidence>
<reference evidence="18" key="1">
    <citation type="submission" date="2020-03" db="EMBL/GenBank/DDBJ databases">
        <title>Melopsittacus undulatus (budgerigar) genome, bMelUnd1, maternal haplotype with Z.</title>
        <authorList>
            <person name="Gedman G."/>
            <person name="Mountcastle J."/>
            <person name="Haase B."/>
            <person name="Formenti G."/>
            <person name="Wright T."/>
            <person name="Apodaca J."/>
            <person name="Pelan S."/>
            <person name="Chow W."/>
            <person name="Rhie A."/>
            <person name="Howe K."/>
            <person name="Fedrigo O."/>
            <person name="Jarvis E.D."/>
        </authorList>
    </citation>
    <scope>NUCLEOTIDE SEQUENCE [LARGE SCALE GENOMIC DNA]</scope>
</reference>
<comment type="pathway">
    <text evidence="2">Lipid metabolism; phospholipid metabolism.</text>
</comment>
<keyword evidence="6" id="KW-0256">Endoplasmic reticulum</keyword>
<dbReference type="PANTHER" id="PTHR13906">
    <property type="entry name" value="PORCUPINE"/>
    <property type="match status" value="1"/>
</dbReference>
<comment type="catalytic activity">
    <reaction evidence="12">
        <text>a 1-acyl-sn-glycero-3-phospho-(1D-myo-inositol) + an acyl-CoA = a 1,2-diacyl-sn-glycero-3-phospho-(1D-myo-inositol) + CoA</text>
        <dbReference type="Rhea" id="RHEA:33195"/>
        <dbReference type="ChEBI" id="CHEBI:57287"/>
        <dbReference type="ChEBI" id="CHEBI:57880"/>
        <dbReference type="ChEBI" id="CHEBI:58342"/>
        <dbReference type="ChEBI" id="CHEBI:64771"/>
    </reaction>
    <physiologicalReaction direction="left-to-right" evidence="12">
        <dbReference type="Rhea" id="RHEA:33196"/>
    </physiologicalReaction>
</comment>
<evidence type="ECO:0000256" key="11">
    <source>
        <dbReference type="ARBA" id="ARBA00035964"/>
    </source>
</evidence>
<evidence type="ECO:0000256" key="3">
    <source>
        <dbReference type="ARBA" id="ARBA00010323"/>
    </source>
</evidence>
<evidence type="ECO:0000256" key="16">
    <source>
        <dbReference type="ARBA" id="ARBA00049362"/>
    </source>
</evidence>
<keyword evidence="7" id="KW-1133">Transmembrane helix</keyword>
<evidence type="ECO:0000256" key="2">
    <source>
        <dbReference type="ARBA" id="ARBA00005074"/>
    </source>
</evidence>
<dbReference type="InterPro" id="IPR049941">
    <property type="entry name" value="LPLAT_7/PORCN-like"/>
</dbReference>
<keyword evidence="5" id="KW-0812">Transmembrane</keyword>
<name>A0A8V5GME9_MELUD</name>
<protein>
    <recommendedName>
        <fullName evidence="14">Leukocyte receptor cluster member 4</fullName>
    </recommendedName>
    <alternativeName>
        <fullName evidence="17">Lysophospholipid acyltransferase 7</fullName>
    </alternativeName>
    <alternativeName>
        <fullName evidence="13">Membrane-bound O-acyltransferase domain-containing protein 7</fullName>
    </alternativeName>
</protein>
<keyword evidence="9" id="KW-0012">Acyltransferase</keyword>
<dbReference type="GO" id="GO:0071617">
    <property type="term" value="F:lysophospholipid acyltransferase activity"/>
    <property type="evidence" value="ECO:0007669"/>
    <property type="project" value="TreeGrafter"/>
</dbReference>
<evidence type="ECO:0000256" key="17">
    <source>
        <dbReference type="ARBA" id="ARBA00093678"/>
    </source>
</evidence>
<proteinExistence type="inferred from homology"/>
<evidence type="ECO:0000256" key="8">
    <source>
        <dbReference type="ARBA" id="ARBA00023136"/>
    </source>
</evidence>
<dbReference type="GO" id="GO:0030258">
    <property type="term" value="P:lipid modification"/>
    <property type="evidence" value="ECO:0007669"/>
    <property type="project" value="TreeGrafter"/>
</dbReference>
<sequence>MTPEELTYVSVLICSIPAGRLFKGRGPRFRQWVGSGLGAGLTLVTCGPHALHSLVTALGTWLVLRAAPRRCGWATLVWTFGYLLFFRTPELWGLPQPPPYANALQLLLTLKMVSMAIDVQDQREAELKGVTSSERGELIGGLQGCPGLVEILCYSYCYLGLLTGPFYRLRTYQDWLWGPTPPVPPSLLWGRLRWVPLLALGAEVVGRVFPSGALMGPALWGWPFPWRLLYSAPVFLAFRLRFYVAWLSSEAACVAAAFGGYPKEWGARPGCGPTRRGEMGGQPPEHWDYECIRTVDPWGTERCYGVREGLRRWNMTVQWWLQHYVLYTLSTVYRAAVTLLVSAYWHGLQGGLYLSLLSLPLWLAAERAPVPLPRALPPALVGAVRRALPMRVFEYLSVGFVLRRGEDVIRYWAALGFCMHILPVVGIVVGGGSPSMEAIKRWRNPLCVW</sequence>
<comment type="similarity">
    <text evidence="3">Belongs to the membrane-bound acyltransferase family.</text>
</comment>
<dbReference type="Proteomes" id="UP000694405">
    <property type="component" value="Chromosome 27"/>
</dbReference>
<evidence type="ECO:0000256" key="6">
    <source>
        <dbReference type="ARBA" id="ARBA00022824"/>
    </source>
</evidence>
<keyword evidence="8" id="KW-0472">Membrane</keyword>
<dbReference type="PANTHER" id="PTHR13906:SF16">
    <property type="entry name" value="LYSOPHOSPHOLIPID ACYLTRANSFERASE 7"/>
    <property type="match status" value="1"/>
</dbReference>
<gene>
    <name evidence="18" type="primary">LOC117437751</name>
</gene>
<comment type="pathway">
    <text evidence="10">Phospholipid metabolism.</text>
</comment>
<organism evidence="18 19">
    <name type="scientific">Melopsittacus undulatus</name>
    <name type="common">Budgerigar</name>
    <name type="synonym">Psittacus undulatus</name>
    <dbReference type="NCBI Taxonomy" id="13146"/>
    <lineage>
        <taxon>Eukaryota</taxon>
        <taxon>Metazoa</taxon>
        <taxon>Chordata</taxon>
        <taxon>Craniata</taxon>
        <taxon>Vertebrata</taxon>
        <taxon>Euteleostomi</taxon>
        <taxon>Archelosauria</taxon>
        <taxon>Archosauria</taxon>
        <taxon>Dinosauria</taxon>
        <taxon>Saurischia</taxon>
        <taxon>Theropoda</taxon>
        <taxon>Coelurosauria</taxon>
        <taxon>Aves</taxon>
        <taxon>Neognathae</taxon>
        <taxon>Neoaves</taxon>
        <taxon>Telluraves</taxon>
        <taxon>Australaves</taxon>
        <taxon>Psittaciformes</taxon>
        <taxon>Psittaculidae</taxon>
        <taxon>Melopsittacus</taxon>
    </lineage>
</organism>
<evidence type="ECO:0000256" key="7">
    <source>
        <dbReference type="ARBA" id="ARBA00022989"/>
    </source>
</evidence>
<evidence type="ECO:0000256" key="4">
    <source>
        <dbReference type="ARBA" id="ARBA00022679"/>
    </source>
</evidence>
<dbReference type="InterPro" id="IPR004299">
    <property type="entry name" value="MBOAT_fam"/>
</dbReference>
<keyword evidence="19" id="KW-1185">Reference proteome</keyword>
<comment type="catalytic activity">
    <reaction evidence="16">
        <text>1-octadecanoyl-sn-glycero-3-phospho-(1D-myo-inositol) + (5Z,8Z,11Z,14Z)-eicosatetraenoyl-CoA = 1-octadecanoyl-2-(5Z,8Z,11Z,14Z-eicosatetraenoyl)-sn-glycero-3-phospho-(1D-myo-inositol) + CoA</text>
        <dbReference type="Rhea" id="RHEA:36835"/>
        <dbReference type="ChEBI" id="CHEBI:57287"/>
        <dbReference type="ChEBI" id="CHEBI:57368"/>
        <dbReference type="ChEBI" id="CHEBI:74243"/>
        <dbReference type="ChEBI" id="CHEBI:133606"/>
    </reaction>
    <physiologicalReaction direction="left-to-right" evidence="16">
        <dbReference type="Rhea" id="RHEA:36836"/>
    </physiologicalReaction>
</comment>
<dbReference type="GO" id="GO:0044233">
    <property type="term" value="C:mitochondria-associated endoplasmic reticulum membrane contact site"/>
    <property type="evidence" value="ECO:0007669"/>
    <property type="project" value="TreeGrafter"/>
</dbReference>
<comment type="catalytic activity">
    <reaction evidence="15">
        <text>a 1-acyl-sn-glycero-3-phospho-(1D-myo-inositol) + (5Z,8Z,11Z,14Z)-eicosatetraenoyl-CoA = a 1-acyl-2-(5Z,8Z,11Z,14Z-eicosatetraenoyl)-sn-glycero-3-phospho-(1D-myo-inositol) + CoA</text>
        <dbReference type="Rhea" id="RHEA:37015"/>
        <dbReference type="ChEBI" id="CHEBI:57287"/>
        <dbReference type="ChEBI" id="CHEBI:57368"/>
        <dbReference type="ChEBI" id="CHEBI:64771"/>
        <dbReference type="ChEBI" id="CHEBI:75243"/>
    </reaction>
    <physiologicalReaction direction="left-to-right" evidence="15">
        <dbReference type="Rhea" id="RHEA:37016"/>
    </physiologicalReaction>
</comment>
<evidence type="ECO:0000256" key="1">
    <source>
        <dbReference type="ARBA" id="ARBA00004477"/>
    </source>
</evidence>
<evidence type="ECO:0000256" key="15">
    <source>
        <dbReference type="ARBA" id="ARBA00049211"/>
    </source>
</evidence>
<comment type="catalytic activity">
    <reaction evidence="11">
        <text>(5Z,8Z,11Z,14Z)-eicosatetraenoyl-CoA + 1-hexadecanoyl-sn-glycero-3-phosphocholine = 1-hexadecanoyl-2-(5Z,8Z,11Z,14Z-eicosatetraenoyl)-sn-glycero-3-phosphocholine + CoA</text>
        <dbReference type="Rhea" id="RHEA:35999"/>
        <dbReference type="ChEBI" id="CHEBI:57287"/>
        <dbReference type="ChEBI" id="CHEBI:57368"/>
        <dbReference type="ChEBI" id="CHEBI:72998"/>
        <dbReference type="ChEBI" id="CHEBI:73003"/>
    </reaction>
    <physiologicalReaction direction="left-to-right" evidence="11">
        <dbReference type="Rhea" id="RHEA:36000"/>
    </physiologicalReaction>
</comment>
<dbReference type="AlphaFoldDB" id="A0A8V5GME9"/>
<evidence type="ECO:0000256" key="12">
    <source>
        <dbReference type="ARBA" id="ARBA00036730"/>
    </source>
</evidence>
<evidence type="ECO:0000256" key="9">
    <source>
        <dbReference type="ARBA" id="ARBA00023315"/>
    </source>
</evidence>
<keyword evidence="4" id="KW-0808">Transferase</keyword>
<dbReference type="GO" id="GO:0006661">
    <property type="term" value="P:phosphatidylinositol biosynthetic process"/>
    <property type="evidence" value="ECO:0007669"/>
    <property type="project" value="TreeGrafter"/>
</dbReference>
<evidence type="ECO:0000256" key="13">
    <source>
        <dbReference type="ARBA" id="ARBA00041626"/>
    </source>
</evidence>
<comment type="subcellular location">
    <subcellularLocation>
        <location evidence="1">Endoplasmic reticulum membrane</location>
        <topology evidence="1">Multi-pass membrane protein</topology>
    </subcellularLocation>
</comment>
<evidence type="ECO:0000256" key="10">
    <source>
        <dbReference type="ARBA" id="ARBA00025707"/>
    </source>
</evidence>
<evidence type="ECO:0000256" key="5">
    <source>
        <dbReference type="ARBA" id="ARBA00022692"/>
    </source>
</evidence>
<dbReference type="GO" id="GO:0005789">
    <property type="term" value="C:endoplasmic reticulum membrane"/>
    <property type="evidence" value="ECO:0007669"/>
    <property type="project" value="UniProtKB-SubCell"/>
</dbReference>
<evidence type="ECO:0000313" key="19">
    <source>
        <dbReference type="Proteomes" id="UP000694405"/>
    </source>
</evidence>
<reference evidence="18" key="3">
    <citation type="submission" date="2025-09" db="UniProtKB">
        <authorList>
            <consortium name="Ensembl"/>
        </authorList>
    </citation>
    <scope>IDENTIFICATION</scope>
</reference>
<dbReference type="Ensembl" id="ENSMUNT00000033130.1">
    <property type="protein sequence ID" value="ENSMUNP00000029688.1"/>
    <property type="gene ID" value="ENSMUNG00000020918.1"/>
</dbReference>
<reference evidence="18" key="2">
    <citation type="submission" date="2025-08" db="UniProtKB">
        <authorList>
            <consortium name="Ensembl"/>
        </authorList>
    </citation>
    <scope>IDENTIFICATION</scope>
</reference>
<evidence type="ECO:0000313" key="18">
    <source>
        <dbReference type="Ensembl" id="ENSMUNP00000029688.1"/>
    </source>
</evidence>
<accession>A0A8V5GME9</accession>
<dbReference type="Pfam" id="PF03062">
    <property type="entry name" value="MBOAT"/>
    <property type="match status" value="1"/>
</dbReference>